<keyword evidence="4 10" id="KW-0812">Transmembrane</keyword>
<evidence type="ECO:0000256" key="1">
    <source>
        <dbReference type="ARBA" id="ARBA00001947"/>
    </source>
</evidence>
<evidence type="ECO:0000256" key="2">
    <source>
        <dbReference type="ARBA" id="ARBA00004141"/>
    </source>
</evidence>
<keyword evidence="7 10" id="KW-1133">Transmembrane helix</keyword>
<gene>
    <name evidence="12" type="ORF">S03H2_26292</name>
</gene>
<evidence type="ECO:0000313" key="12">
    <source>
        <dbReference type="EMBL" id="GAH41140.1"/>
    </source>
</evidence>
<accession>X1G8J5</accession>
<evidence type="ECO:0000256" key="5">
    <source>
        <dbReference type="ARBA" id="ARBA00022801"/>
    </source>
</evidence>
<proteinExistence type="predicted"/>
<keyword evidence="3" id="KW-0645">Protease</keyword>
<feature type="domain" description="Peptidase M50" evidence="11">
    <location>
        <begin position="48"/>
        <end position="117"/>
    </location>
</feature>
<protein>
    <recommendedName>
        <fullName evidence="11">Peptidase M50 domain-containing protein</fullName>
    </recommendedName>
</protein>
<dbReference type="InterPro" id="IPR004387">
    <property type="entry name" value="Pept_M50_Zn"/>
</dbReference>
<comment type="subcellular location">
    <subcellularLocation>
        <location evidence="2">Membrane</location>
        <topology evidence="2">Multi-pass membrane protein</topology>
    </subcellularLocation>
</comment>
<feature type="non-terminal residue" evidence="12">
    <location>
        <position position="117"/>
    </location>
</feature>
<evidence type="ECO:0000256" key="4">
    <source>
        <dbReference type="ARBA" id="ARBA00022692"/>
    </source>
</evidence>
<dbReference type="GO" id="GO:0006508">
    <property type="term" value="P:proteolysis"/>
    <property type="evidence" value="ECO:0007669"/>
    <property type="project" value="UniProtKB-KW"/>
</dbReference>
<comment type="caution">
    <text evidence="12">The sequence shown here is derived from an EMBL/GenBank/DDBJ whole genome shotgun (WGS) entry which is preliminary data.</text>
</comment>
<keyword evidence="6" id="KW-0862">Zinc</keyword>
<reference evidence="12" key="1">
    <citation type="journal article" date="2014" name="Front. Microbiol.">
        <title>High frequency of phylogenetically diverse reductive dehalogenase-homologous genes in deep subseafloor sedimentary metagenomes.</title>
        <authorList>
            <person name="Kawai M."/>
            <person name="Futagami T."/>
            <person name="Toyoda A."/>
            <person name="Takaki Y."/>
            <person name="Nishi S."/>
            <person name="Hori S."/>
            <person name="Arai W."/>
            <person name="Tsubouchi T."/>
            <person name="Morono Y."/>
            <person name="Uchiyama I."/>
            <person name="Ito T."/>
            <person name="Fujiyama A."/>
            <person name="Inagaki F."/>
            <person name="Takami H."/>
        </authorList>
    </citation>
    <scope>NUCLEOTIDE SEQUENCE</scope>
    <source>
        <strain evidence="12">Expedition CK06-06</strain>
    </source>
</reference>
<dbReference type="GO" id="GO:0004222">
    <property type="term" value="F:metalloendopeptidase activity"/>
    <property type="evidence" value="ECO:0007669"/>
    <property type="project" value="InterPro"/>
</dbReference>
<name>X1G8J5_9ZZZZ</name>
<evidence type="ECO:0000256" key="3">
    <source>
        <dbReference type="ARBA" id="ARBA00022670"/>
    </source>
</evidence>
<comment type="cofactor">
    <cofactor evidence="1">
        <name>Zn(2+)</name>
        <dbReference type="ChEBI" id="CHEBI:29105"/>
    </cofactor>
</comment>
<evidence type="ECO:0000256" key="8">
    <source>
        <dbReference type="ARBA" id="ARBA00023049"/>
    </source>
</evidence>
<dbReference type="PANTHER" id="PTHR42837">
    <property type="entry name" value="REGULATOR OF SIGMA-E PROTEASE RSEP"/>
    <property type="match status" value="1"/>
</dbReference>
<dbReference type="PANTHER" id="PTHR42837:SF2">
    <property type="entry name" value="MEMBRANE METALLOPROTEASE ARASP2, CHLOROPLASTIC-RELATED"/>
    <property type="match status" value="1"/>
</dbReference>
<evidence type="ECO:0000256" key="6">
    <source>
        <dbReference type="ARBA" id="ARBA00022833"/>
    </source>
</evidence>
<evidence type="ECO:0000256" key="7">
    <source>
        <dbReference type="ARBA" id="ARBA00022989"/>
    </source>
</evidence>
<dbReference type="EMBL" id="BARU01015184">
    <property type="protein sequence ID" value="GAH41140.1"/>
    <property type="molecule type" value="Genomic_DNA"/>
</dbReference>
<dbReference type="AlphaFoldDB" id="X1G8J5"/>
<evidence type="ECO:0000259" key="11">
    <source>
        <dbReference type="Pfam" id="PF02163"/>
    </source>
</evidence>
<feature type="transmembrane region" description="Helical" evidence="10">
    <location>
        <begin position="96"/>
        <end position="116"/>
    </location>
</feature>
<keyword evidence="9 10" id="KW-0472">Membrane</keyword>
<evidence type="ECO:0000256" key="9">
    <source>
        <dbReference type="ARBA" id="ARBA00023136"/>
    </source>
</evidence>
<dbReference type="InterPro" id="IPR008915">
    <property type="entry name" value="Peptidase_M50"/>
</dbReference>
<dbReference type="Pfam" id="PF02163">
    <property type="entry name" value="Peptidase_M50"/>
    <property type="match status" value="1"/>
</dbReference>
<keyword evidence="8" id="KW-0482">Metalloprotease</keyword>
<keyword evidence="5" id="KW-0378">Hydrolase</keyword>
<sequence length="117" mass="12563">MFSIGFPPTLAGILRTEGGWRVRILPRFFPKENDEPGDGRLSFTIGSKAKAGETEYRIGLIPFGGFVKLFGQEDIGSAKASDDPRSFANKPVSTRIGVLAAGVVFNAISAVVIFMIV</sequence>
<organism evidence="12">
    <name type="scientific">marine sediment metagenome</name>
    <dbReference type="NCBI Taxonomy" id="412755"/>
    <lineage>
        <taxon>unclassified sequences</taxon>
        <taxon>metagenomes</taxon>
        <taxon>ecological metagenomes</taxon>
    </lineage>
</organism>
<evidence type="ECO:0000256" key="10">
    <source>
        <dbReference type="SAM" id="Phobius"/>
    </source>
</evidence>
<dbReference type="GO" id="GO:0016020">
    <property type="term" value="C:membrane"/>
    <property type="evidence" value="ECO:0007669"/>
    <property type="project" value="UniProtKB-SubCell"/>
</dbReference>